<evidence type="ECO:0000256" key="1">
    <source>
        <dbReference type="SAM" id="MobiDB-lite"/>
    </source>
</evidence>
<name>A0AAW0HZU3_MYOGA</name>
<reference evidence="2 3" key="1">
    <citation type="journal article" date="2023" name="bioRxiv">
        <title>Conserved and derived expression patterns and positive selection on dental genes reveal complex evolutionary context of ever-growing rodent molars.</title>
        <authorList>
            <person name="Calamari Z.T."/>
            <person name="Song A."/>
            <person name="Cohen E."/>
            <person name="Akter M."/>
            <person name="Roy R.D."/>
            <person name="Hallikas O."/>
            <person name="Christensen M.M."/>
            <person name="Li P."/>
            <person name="Marangoni P."/>
            <person name="Jernvall J."/>
            <person name="Klein O.D."/>
        </authorList>
    </citation>
    <scope>NUCLEOTIDE SEQUENCE [LARGE SCALE GENOMIC DNA]</scope>
    <source>
        <strain evidence="2">V071</strain>
    </source>
</reference>
<sequence>MGDEQHGRGVTGKVVNDVGVAEVQLEPHDHRREDDEKSSQPRADYELDADPAAHYCGVVKFLAGKRGKDKKRINERVQQRRNRSSENRNTFIYGYFILSRRLDVDEDAAAVGCPREVDEPGTHYPWKEGSSVGRELVQRLQSSSPKCKFEPLLFQQIVYPSDTVCVYILEEEWDWKPYITVKQILLGMIGIHEYAAPVRDRNDNHCLDIHVGDIHGLGFIAVLLVPQDTHQELGARGGLKPDGVRETLVLLGGFNMGAIEVLRTATPLVSDALSLAEGLTYMKMQLPYEMEMTI</sequence>
<comment type="caution">
    <text evidence="2">The sequence shown here is derived from an EMBL/GenBank/DDBJ whole genome shotgun (WGS) entry which is preliminary data.</text>
</comment>
<keyword evidence="3" id="KW-1185">Reference proteome</keyword>
<dbReference type="InterPro" id="IPR016135">
    <property type="entry name" value="UBQ-conjugating_enzyme/RWD"/>
</dbReference>
<proteinExistence type="predicted"/>
<feature type="non-terminal residue" evidence="2">
    <location>
        <position position="294"/>
    </location>
</feature>
<dbReference type="EMBL" id="JBBHLL010000266">
    <property type="protein sequence ID" value="KAK7807666.1"/>
    <property type="molecule type" value="Genomic_DNA"/>
</dbReference>
<dbReference type="Gene3D" id="3.10.110.10">
    <property type="entry name" value="Ubiquitin Conjugating Enzyme"/>
    <property type="match status" value="1"/>
</dbReference>
<dbReference type="Proteomes" id="UP001488838">
    <property type="component" value="Unassembled WGS sequence"/>
</dbReference>
<accession>A0AAW0HZU3</accession>
<protein>
    <submittedName>
        <fullName evidence="2">Uncharacterized protein</fullName>
    </submittedName>
</protein>
<gene>
    <name evidence="2" type="ORF">U0070_006383</name>
</gene>
<evidence type="ECO:0000313" key="3">
    <source>
        <dbReference type="Proteomes" id="UP001488838"/>
    </source>
</evidence>
<dbReference type="AlphaFoldDB" id="A0AAW0HZU3"/>
<feature type="compositionally biased region" description="Basic and acidic residues" evidence="1">
    <location>
        <begin position="25"/>
        <end position="42"/>
    </location>
</feature>
<feature type="region of interest" description="Disordered" evidence="1">
    <location>
        <begin position="1"/>
        <end position="42"/>
    </location>
</feature>
<evidence type="ECO:0000313" key="2">
    <source>
        <dbReference type="EMBL" id="KAK7807666.1"/>
    </source>
</evidence>
<dbReference type="SUPFAM" id="SSF54495">
    <property type="entry name" value="UBC-like"/>
    <property type="match status" value="1"/>
</dbReference>
<organism evidence="2 3">
    <name type="scientific">Myodes glareolus</name>
    <name type="common">Bank vole</name>
    <name type="synonym">Clethrionomys glareolus</name>
    <dbReference type="NCBI Taxonomy" id="447135"/>
    <lineage>
        <taxon>Eukaryota</taxon>
        <taxon>Metazoa</taxon>
        <taxon>Chordata</taxon>
        <taxon>Craniata</taxon>
        <taxon>Vertebrata</taxon>
        <taxon>Euteleostomi</taxon>
        <taxon>Mammalia</taxon>
        <taxon>Eutheria</taxon>
        <taxon>Euarchontoglires</taxon>
        <taxon>Glires</taxon>
        <taxon>Rodentia</taxon>
        <taxon>Myomorpha</taxon>
        <taxon>Muroidea</taxon>
        <taxon>Cricetidae</taxon>
        <taxon>Arvicolinae</taxon>
        <taxon>Myodes</taxon>
    </lineage>
</organism>